<dbReference type="Pfam" id="PF00892">
    <property type="entry name" value="EamA"/>
    <property type="match status" value="1"/>
</dbReference>
<comment type="caution">
    <text evidence="4">The sequence shown here is derived from an EMBL/GenBank/DDBJ whole genome shotgun (WGS) entry which is preliminary data.</text>
</comment>
<evidence type="ECO:0000256" key="1">
    <source>
        <dbReference type="ARBA" id="ARBA00004127"/>
    </source>
</evidence>
<name>A0A4S4C1V2_9BACI</name>
<sequence>MTLGDMLFLLIFLSPNFIVNGSLGEGLWKFGSILGFFGVLLPVLLFSIGTLKIGPGLATLLGAAELPAAIIASIVVLHESVSCTKVFGVLLILFGSAVPHNSYY</sequence>
<dbReference type="InterPro" id="IPR000620">
    <property type="entry name" value="EamA_dom"/>
</dbReference>
<evidence type="ECO:0000313" key="4">
    <source>
        <dbReference type="EMBL" id="THF80965.1"/>
    </source>
</evidence>
<keyword evidence="5" id="KW-1185">Reference proteome</keyword>
<protein>
    <recommendedName>
        <fullName evidence="3">EamA domain-containing protein</fullName>
    </recommendedName>
</protein>
<comment type="subcellular location">
    <subcellularLocation>
        <location evidence="1">Endomembrane system</location>
        <topology evidence="1">Multi-pass membrane protein</topology>
    </subcellularLocation>
</comment>
<dbReference type="GO" id="GO:0016020">
    <property type="term" value="C:membrane"/>
    <property type="evidence" value="ECO:0007669"/>
    <property type="project" value="InterPro"/>
</dbReference>
<comment type="similarity">
    <text evidence="2">Belongs to the EamA transporter family.</text>
</comment>
<dbReference type="OrthoDB" id="3180815at2"/>
<accession>A0A4S4C1V2</accession>
<evidence type="ECO:0000256" key="2">
    <source>
        <dbReference type="ARBA" id="ARBA00007362"/>
    </source>
</evidence>
<feature type="domain" description="EamA" evidence="3">
    <location>
        <begin position="4"/>
        <end position="97"/>
    </location>
</feature>
<reference evidence="4 5" key="1">
    <citation type="submission" date="2019-04" db="EMBL/GenBank/DDBJ databases">
        <title>Bacillus sediminilitoris sp. nov., isolated from a tidal flat sediment on the East China Sea.</title>
        <authorList>
            <person name="Wei Y."/>
            <person name="Mao H."/>
            <person name="Fang J."/>
        </authorList>
    </citation>
    <scope>NUCLEOTIDE SEQUENCE [LARGE SCALE GENOMIC DNA]</scope>
    <source>
        <strain evidence="4 5">DSL-17</strain>
    </source>
</reference>
<dbReference type="EMBL" id="SSNT01000005">
    <property type="protein sequence ID" value="THF80965.1"/>
    <property type="molecule type" value="Genomic_DNA"/>
</dbReference>
<dbReference type="InterPro" id="IPR037185">
    <property type="entry name" value="EmrE-like"/>
</dbReference>
<evidence type="ECO:0000259" key="3">
    <source>
        <dbReference type="Pfam" id="PF00892"/>
    </source>
</evidence>
<organism evidence="4 5">
    <name type="scientific">Metabacillus sediminilitoris</name>
    <dbReference type="NCBI Taxonomy" id="2567941"/>
    <lineage>
        <taxon>Bacteria</taxon>
        <taxon>Bacillati</taxon>
        <taxon>Bacillota</taxon>
        <taxon>Bacilli</taxon>
        <taxon>Bacillales</taxon>
        <taxon>Bacillaceae</taxon>
        <taxon>Metabacillus</taxon>
    </lineage>
</organism>
<dbReference type="RefSeq" id="WP_136352542.1">
    <property type="nucleotide sequence ID" value="NZ_CP046266.1"/>
</dbReference>
<proteinExistence type="inferred from homology"/>
<dbReference type="SUPFAM" id="SSF103481">
    <property type="entry name" value="Multidrug resistance efflux transporter EmrE"/>
    <property type="match status" value="1"/>
</dbReference>
<dbReference type="Proteomes" id="UP000310334">
    <property type="component" value="Unassembled WGS sequence"/>
</dbReference>
<dbReference type="AlphaFoldDB" id="A0A4S4C1V2"/>
<evidence type="ECO:0000313" key="5">
    <source>
        <dbReference type="Proteomes" id="UP000310334"/>
    </source>
</evidence>
<gene>
    <name evidence="4" type="ORF">E6W99_07300</name>
</gene>